<evidence type="ECO:0000256" key="1">
    <source>
        <dbReference type="ARBA" id="ARBA00009875"/>
    </source>
</evidence>
<dbReference type="PANTHER" id="PTHR10759">
    <property type="entry name" value="60S RIBOSOMAL PROTEIN L34"/>
    <property type="match status" value="1"/>
</dbReference>
<keyword evidence="2" id="KW-0689">Ribosomal protein</keyword>
<accession>I3SXE5</accession>
<dbReference type="GO" id="GO:0006412">
    <property type="term" value="P:translation"/>
    <property type="evidence" value="ECO:0007669"/>
    <property type="project" value="InterPro"/>
</dbReference>
<dbReference type="InterPro" id="IPR008195">
    <property type="entry name" value="Ribosomal_eL34"/>
</dbReference>
<dbReference type="HAMAP" id="MF_00349">
    <property type="entry name" value="Ribosomal_eL34"/>
    <property type="match status" value="1"/>
</dbReference>
<protein>
    <recommendedName>
        <fullName evidence="4">Large ribosomal subunit protein eL34</fullName>
    </recommendedName>
</protein>
<dbReference type="AlphaFoldDB" id="I3SXE5"/>
<keyword evidence="3" id="KW-0687">Ribonucleoprotein</keyword>
<dbReference type="InterPro" id="IPR047868">
    <property type="entry name" value="Ribosomal_L34e_arc-type"/>
</dbReference>
<dbReference type="PRINTS" id="PR01250">
    <property type="entry name" value="RIBOSOMALL34"/>
</dbReference>
<dbReference type="Pfam" id="PF01199">
    <property type="entry name" value="Ribosomal_L34e"/>
    <property type="match status" value="1"/>
</dbReference>
<dbReference type="PROSITE" id="PS01145">
    <property type="entry name" value="RIBOSOMAL_L34E"/>
    <property type="match status" value="1"/>
</dbReference>
<dbReference type="GO" id="GO:0003735">
    <property type="term" value="F:structural constituent of ribosome"/>
    <property type="evidence" value="ECO:0007669"/>
    <property type="project" value="InterPro"/>
</dbReference>
<dbReference type="GO" id="GO:1990904">
    <property type="term" value="C:ribonucleoprotein complex"/>
    <property type="evidence" value="ECO:0007669"/>
    <property type="project" value="UniProtKB-KW"/>
</dbReference>
<proteinExistence type="evidence at transcript level"/>
<reference evidence="5" key="1">
    <citation type="submission" date="2012-05" db="EMBL/GenBank/DDBJ databases">
        <authorList>
            <person name="Krishnakumar V."/>
            <person name="Cheung F."/>
            <person name="Xiao Y."/>
            <person name="Chan A."/>
            <person name="Moskal W.A."/>
            <person name="Town C.D."/>
        </authorList>
    </citation>
    <scope>NUCLEOTIDE SEQUENCE</scope>
</reference>
<dbReference type="EMBL" id="BT145143">
    <property type="protein sequence ID" value="AFK44937.1"/>
    <property type="molecule type" value="mRNA"/>
</dbReference>
<comment type="similarity">
    <text evidence="1">Belongs to the eukaryotic ribosomal protein eL34 family.</text>
</comment>
<name>I3SXE5_LOTJA</name>
<dbReference type="GO" id="GO:0005840">
    <property type="term" value="C:ribosome"/>
    <property type="evidence" value="ECO:0007669"/>
    <property type="project" value="UniProtKB-KW"/>
</dbReference>
<dbReference type="Gene3D" id="6.20.370.70">
    <property type="match status" value="1"/>
</dbReference>
<dbReference type="Gene3D" id="6.20.340.10">
    <property type="match status" value="1"/>
</dbReference>
<evidence type="ECO:0000256" key="2">
    <source>
        <dbReference type="ARBA" id="ARBA00022980"/>
    </source>
</evidence>
<dbReference type="InterPro" id="IPR018065">
    <property type="entry name" value="Ribosomal_eL34_CS"/>
</dbReference>
<sequence>MVQRLTYRRRHAYATASNKVKVVKTPGGKLTYHYQKKNASPKKCGLCPQIIQGIPVLRPREYSRLSKREKTVSRAYGGVNCAQCVRERIVRAFLVEEQKIVKRVRKAHSKKAAQ</sequence>
<evidence type="ECO:0000313" key="5">
    <source>
        <dbReference type="EMBL" id="AFK44937.1"/>
    </source>
</evidence>
<evidence type="ECO:0000256" key="4">
    <source>
        <dbReference type="ARBA" id="ARBA00035227"/>
    </source>
</evidence>
<organism evidence="5">
    <name type="scientific">Lotus japonicus</name>
    <name type="common">Lotus corniculatus var. japonicus</name>
    <dbReference type="NCBI Taxonomy" id="34305"/>
    <lineage>
        <taxon>Eukaryota</taxon>
        <taxon>Viridiplantae</taxon>
        <taxon>Streptophyta</taxon>
        <taxon>Embryophyta</taxon>
        <taxon>Tracheophyta</taxon>
        <taxon>Spermatophyta</taxon>
        <taxon>Magnoliopsida</taxon>
        <taxon>eudicotyledons</taxon>
        <taxon>Gunneridae</taxon>
        <taxon>Pentapetalae</taxon>
        <taxon>rosids</taxon>
        <taxon>fabids</taxon>
        <taxon>Fabales</taxon>
        <taxon>Fabaceae</taxon>
        <taxon>Papilionoideae</taxon>
        <taxon>50 kb inversion clade</taxon>
        <taxon>NPAAA clade</taxon>
        <taxon>Hologalegina</taxon>
        <taxon>robinioid clade</taxon>
        <taxon>Loteae</taxon>
        <taxon>Lotus</taxon>
    </lineage>
</organism>
<evidence type="ECO:0000256" key="3">
    <source>
        <dbReference type="ARBA" id="ARBA00023274"/>
    </source>
</evidence>
<dbReference type="InterPro" id="IPR038562">
    <property type="entry name" value="Ribosomal_eL34_C_sf"/>
</dbReference>